<reference evidence="2 3" key="1">
    <citation type="journal article" date="2018" name="Plant J.">
        <title>Genome sequences of Chlorella sorokiniana UTEX 1602 and Micractinium conductrix SAG 241.80: implications to maltose excretion by a green alga.</title>
        <authorList>
            <person name="Arriola M.B."/>
            <person name="Velmurugan N."/>
            <person name="Zhang Y."/>
            <person name="Plunkett M.H."/>
            <person name="Hondzo H."/>
            <person name="Barney B.M."/>
        </authorList>
    </citation>
    <scope>NUCLEOTIDE SEQUENCE [LARGE SCALE GENOMIC DNA]</scope>
    <source>
        <strain evidence="2 3">SAG 241.80</strain>
    </source>
</reference>
<accession>A0A2P6VMS2</accession>
<gene>
    <name evidence="2" type="ORF">C2E20_1670</name>
</gene>
<evidence type="ECO:0000313" key="2">
    <source>
        <dbReference type="EMBL" id="PSC75357.1"/>
    </source>
</evidence>
<dbReference type="Proteomes" id="UP000239649">
    <property type="component" value="Unassembled WGS sequence"/>
</dbReference>
<sequence length="522" mass="55776">MHLFETDTCRLLHLFKDNELQAILRHFCSSTSPDLPNDDTELDALLATIASPAHDGEGGHTVGSPTGVPAGMEHQDTTAAAAKRDHSEPPGDGGSQRRRHEWQELFLPIPVSLHDAIGMLVGKRYRHFSDIQAGSGAQLQLAAPATAVRIRGAGEAVQLAGDLLRRHFATLEEQKVRSVTLPVRSLHVLCGPLHGEARFIQVPPPNEHAALQCLVDDMHSACPDGQAVALRCNLGTQLFGDAGSSAYKCVTLADLGTLSMPRLRALRVQQDMRTYFCNGVEEEALPALRLCLAALGFAPPDPCSDKSPSESHAVLHLSPKPTAGSAATRMSITFDVQPSGDDPALAPRKIKILGRKLTFVTVLHGGSHPDVRFKTVTHAADVRQQAAAPGAPPPPPAPLQAAMAWEVASGCHVVPASGARSAPLSKRIQLATRHAASFIIHTVRFKRKDTVERVVQLPSGRQTVQRVTIKRAEQDGSERWEVSLRCREAAGAGGSSERLACIAALLALCRELRSALVVGAAA</sequence>
<protein>
    <recommendedName>
        <fullName evidence="4">K Homology domain-containing protein</fullName>
    </recommendedName>
</protein>
<proteinExistence type="predicted"/>
<evidence type="ECO:0000256" key="1">
    <source>
        <dbReference type="SAM" id="MobiDB-lite"/>
    </source>
</evidence>
<feature type="region of interest" description="Disordered" evidence="1">
    <location>
        <begin position="51"/>
        <end position="98"/>
    </location>
</feature>
<name>A0A2P6VMS2_9CHLO</name>
<comment type="caution">
    <text evidence="2">The sequence shown here is derived from an EMBL/GenBank/DDBJ whole genome shotgun (WGS) entry which is preliminary data.</text>
</comment>
<dbReference type="AlphaFoldDB" id="A0A2P6VMS2"/>
<evidence type="ECO:0000313" key="3">
    <source>
        <dbReference type="Proteomes" id="UP000239649"/>
    </source>
</evidence>
<evidence type="ECO:0008006" key="4">
    <source>
        <dbReference type="Google" id="ProtNLM"/>
    </source>
</evidence>
<keyword evidence="3" id="KW-1185">Reference proteome</keyword>
<organism evidence="2 3">
    <name type="scientific">Micractinium conductrix</name>
    <dbReference type="NCBI Taxonomy" id="554055"/>
    <lineage>
        <taxon>Eukaryota</taxon>
        <taxon>Viridiplantae</taxon>
        <taxon>Chlorophyta</taxon>
        <taxon>core chlorophytes</taxon>
        <taxon>Trebouxiophyceae</taxon>
        <taxon>Chlorellales</taxon>
        <taxon>Chlorellaceae</taxon>
        <taxon>Chlorella clade</taxon>
        <taxon>Micractinium</taxon>
    </lineage>
</organism>
<dbReference type="EMBL" id="LHPF02000002">
    <property type="protein sequence ID" value="PSC75357.1"/>
    <property type="molecule type" value="Genomic_DNA"/>
</dbReference>